<dbReference type="InterPro" id="IPR000847">
    <property type="entry name" value="LysR_HTH_N"/>
</dbReference>
<dbReference type="RefSeq" id="WP_244106272.1">
    <property type="nucleotide sequence ID" value="NZ_CADERL010000011.1"/>
</dbReference>
<accession>A0A1G8ASJ3</accession>
<gene>
    <name evidence="3" type="ORF">SAMN05216466_10879</name>
</gene>
<feature type="compositionally biased region" description="Low complexity" evidence="1">
    <location>
        <begin position="23"/>
        <end position="42"/>
    </location>
</feature>
<protein>
    <submittedName>
        <fullName evidence="3">Molybdate transport system regulatory protein</fullName>
    </submittedName>
</protein>
<dbReference type="AlphaFoldDB" id="A0A1G8ASJ3"/>
<sequence length="159" mass="16798">MAESAKIKPAPAKPAKPAKKAAAKTGVKAVAQAPAKAPTAARGKARPEVRFRMRIRKAGTVALGPGKVELLEAVREHGSISAAARSLDMSYRRAWLLIDELNQSLKSPATVSEQGGQSGGGCVLTSVGENIVRLYRDVEAQAEKACAKEIAELIRLMRA</sequence>
<dbReference type="Proteomes" id="UP000199706">
    <property type="component" value="Unassembled WGS sequence"/>
</dbReference>
<dbReference type="InterPro" id="IPR036388">
    <property type="entry name" value="WH-like_DNA-bd_sf"/>
</dbReference>
<dbReference type="Pfam" id="PF00126">
    <property type="entry name" value="HTH_1"/>
    <property type="match status" value="1"/>
</dbReference>
<evidence type="ECO:0000256" key="1">
    <source>
        <dbReference type="SAM" id="MobiDB-lite"/>
    </source>
</evidence>
<feature type="region of interest" description="Disordered" evidence="1">
    <location>
        <begin position="1"/>
        <end position="45"/>
    </location>
</feature>
<dbReference type="SUPFAM" id="SSF46785">
    <property type="entry name" value="Winged helix' DNA-binding domain"/>
    <property type="match status" value="1"/>
</dbReference>
<name>A0A1G8ASJ3_9BURK</name>
<dbReference type="EMBL" id="FNCJ01000008">
    <property type="protein sequence ID" value="SDH23945.1"/>
    <property type="molecule type" value="Genomic_DNA"/>
</dbReference>
<organism evidence="3 4">
    <name type="scientific">Paraburkholderia phenazinium</name>
    <dbReference type="NCBI Taxonomy" id="60549"/>
    <lineage>
        <taxon>Bacteria</taxon>
        <taxon>Pseudomonadati</taxon>
        <taxon>Pseudomonadota</taxon>
        <taxon>Betaproteobacteria</taxon>
        <taxon>Burkholderiales</taxon>
        <taxon>Burkholderiaceae</taxon>
        <taxon>Paraburkholderia</taxon>
    </lineage>
</organism>
<evidence type="ECO:0000259" key="2">
    <source>
        <dbReference type="Pfam" id="PF00126"/>
    </source>
</evidence>
<dbReference type="InterPro" id="IPR051815">
    <property type="entry name" value="Molybdate_resp_trans_reg"/>
</dbReference>
<dbReference type="Gene3D" id="1.10.10.10">
    <property type="entry name" value="Winged helix-like DNA-binding domain superfamily/Winged helix DNA-binding domain"/>
    <property type="match status" value="1"/>
</dbReference>
<dbReference type="PANTHER" id="PTHR30432">
    <property type="entry name" value="TRANSCRIPTIONAL REGULATOR MODE"/>
    <property type="match status" value="1"/>
</dbReference>
<dbReference type="GO" id="GO:0003700">
    <property type="term" value="F:DNA-binding transcription factor activity"/>
    <property type="evidence" value="ECO:0007669"/>
    <property type="project" value="InterPro"/>
</dbReference>
<proteinExistence type="predicted"/>
<feature type="domain" description="HTH lysR-type" evidence="2">
    <location>
        <begin position="68"/>
        <end position="111"/>
    </location>
</feature>
<reference evidence="3 4" key="1">
    <citation type="submission" date="2016-10" db="EMBL/GenBank/DDBJ databases">
        <authorList>
            <person name="de Groot N.N."/>
        </authorList>
    </citation>
    <scope>NUCLEOTIDE SEQUENCE [LARGE SCALE GENOMIC DNA]</scope>
    <source>
        <strain evidence="3 4">LMG 2247</strain>
    </source>
</reference>
<evidence type="ECO:0000313" key="4">
    <source>
        <dbReference type="Proteomes" id="UP000199706"/>
    </source>
</evidence>
<evidence type="ECO:0000313" key="3">
    <source>
        <dbReference type="EMBL" id="SDH23945.1"/>
    </source>
</evidence>
<dbReference type="PANTHER" id="PTHR30432:SF1">
    <property type="entry name" value="DNA-BINDING TRANSCRIPTIONAL DUAL REGULATOR MODE"/>
    <property type="match status" value="1"/>
</dbReference>
<dbReference type="InterPro" id="IPR036390">
    <property type="entry name" value="WH_DNA-bd_sf"/>
</dbReference>